<reference evidence="1 2" key="1">
    <citation type="submission" date="2024-01" db="EMBL/GenBank/DDBJ databases">
        <title>Genome assemblies of Stephania.</title>
        <authorList>
            <person name="Yang L."/>
        </authorList>
    </citation>
    <scope>NUCLEOTIDE SEQUENCE [LARGE SCALE GENOMIC DNA]</scope>
    <source>
        <strain evidence="1">QJT</strain>
        <tissue evidence="1">Leaf</tissue>
    </source>
</reference>
<gene>
    <name evidence="1" type="ORF">Sjap_007511</name>
</gene>
<dbReference type="AlphaFoldDB" id="A0AAP0JMV4"/>
<evidence type="ECO:0000313" key="2">
    <source>
        <dbReference type="Proteomes" id="UP001417504"/>
    </source>
</evidence>
<organism evidence="1 2">
    <name type="scientific">Stephania japonica</name>
    <dbReference type="NCBI Taxonomy" id="461633"/>
    <lineage>
        <taxon>Eukaryota</taxon>
        <taxon>Viridiplantae</taxon>
        <taxon>Streptophyta</taxon>
        <taxon>Embryophyta</taxon>
        <taxon>Tracheophyta</taxon>
        <taxon>Spermatophyta</taxon>
        <taxon>Magnoliopsida</taxon>
        <taxon>Ranunculales</taxon>
        <taxon>Menispermaceae</taxon>
        <taxon>Menispermoideae</taxon>
        <taxon>Cissampelideae</taxon>
        <taxon>Stephania</taxon>
    </lineage>
</organism>
<name>A0AAP0JMV4_9MAGN</name>
<protein>
    <submittedName>
        <fullName evidence="1">Uncharacterized protein</fullName>
    </submittedName>
</protein>
<comment type="caution">
    <text evidence="1">The sequence shown here is derived from an EMBL/GenBank/DDBJ whole genome shotgun (WGS) entry which is preliminary data.</text>
</comment>
<evidence type="ECO:0000313" key="1">
    <source>
        <dbReference type="EMBL" id="KAK9136917.1"/>
    </source>
</evidence>
<proteinExistence type="predicted"/>
<accession>A0AAP0JMV4</accession>
<dbReference type="Proteomes" id="UP001417504">
    <property type="component" value="Unassembled WGS sequence"/>
</dbReference>
<keyword evidence="2" id="KW-1185">Reference proteome</keyword>
<dbReference type="EMBL" id="JBBNAE010000003">
    <property type="protein sequence ID" value="KAK9136917.1"/>
    <property type="molecule type" value="Genomic_DNA"/>
</dbReference>
<sequence>MYRKRRASTLEIPLKIAMVENVSPSRIDITDGNEPLSNTNVHLQDDEEMVIVEANLEEHIEAPLIINAEEIKKSPDIALDIQKIIEEIKERPSGVDVRRWYRTTTNNV</sequence>